<evidence type="ECO:0000259" key="1">
    <source>
        <dbReference type="Pfam" id="PF01636"/>
    </source>
</evidence>
<dbReference type="RefSeq" id="WP_091189630.1">
    <property type="nucleotide sequence ID" value="NZ_FOMT01000006.1"/>
</dbReference>
<dbReference type="GO" id="GO:0016301">
    <property type="term" value="F:kinase activity"/>
    <property type="evidence" value="ECO:0007669"/>
    <property type="project" value="UniProtKB-KW"/>
</dbReference>
<name>A0A1I2GS75_9BACL</name>
<dbReference type="Gene3D" id="3.90.1200.10">
    <property type="match status" value="1"/>
</dbReference>
<dbReference type="STRING" id="1045775.SAMN05216378_5415"/>
<evidence type="ECO:0000313" key="2">
    <source>
        <dbReference type="EMBL" id="SFF19940.1"/>
    </source>
</evidence>
<organism evidence="2 3">
    <name type="scientific">Paenibacillus catalpae</name>
    <dbReference type="NCBI Taxonomy" id="1045775"/>
    <lineage>
        <taxon>Bacteria</taxon>
        <taxon>Bacillati</taxon>
        <taxon>Bacillota</taxon>
        <taxon>Bacilli</taxon>
        <taxon>Bacillales</taxon>
        <taxon>Paenibacillaceae</taxon>
        <taxon>Paenibacillus</taxon>
    </lineage>
</organism>
<gene>
    <name evidence="2" type="ORF">SAMN05216378_5415</name>
</gene>
<protein>
    <submittedName>
        <fullName evidence="2">Predicted kinase, aminoglycoside phosphotransferase (APT) family</fullName>
    </submittedName>
</protein>
<feature type="domain" description="Aminoglycoside phosphotransferase" evidence="1">
    <location>
        <begin position="36"/>
        <end position="190"/>
    </location>
</feature>
<dbReference type="Proteomes" id="UP000198855">
    <property type="component" value="Unassembled WGS sequence"/>
</dbReference>
<proteinExistence type="predicted"/>
<dbReference type="InterPro" id="IPR051678">
    <property type="entry name" value="AGP_Transferase"/>
</dbReference>
<dbReference type="PANTHER" id="PTHR21310">
    <property type="entry name" value="AMINOGLYCOSIDE PHOSPHOTRANSFERASE-RELATED-RELATED"/>
    <property type="match status" value="1"/>
</dbReference>
<dbReference type="Pfam" id="PF01636">
    <property type="entry name" value="APH"/>
    <property type="match status" value="1"/>
</dbReference>
<sequence length="264" mass="29722">MTRGALIGKGMTAEVYEWGEGQALKLYYENIPKDWIQYESEVGTAVHQAGVPAPEVWGQVEVEGRSGLLYERIAGSSLLAMMMRNPDQAEPYGTVLARLHADIHRRRASRLPKQKERLAMFIRQSAAFLGERVQPVLDDLELLPEGESVCHGDLHPDNVLHSDGRLTAIDWMDAHTGDPLCDVARTSMIFLSPFVSMPPLSISPVICHQLNEAYLSEYCRLTGAEKSAIDLWRLPVAAARLREQVPGEQEWLLAYIDRQLKYRK</sequence>
<dbReference type="EMBL" id="FOMT01000006">
    <property type="protein sequence ID" value="SFF19940.1"/>
    <property type="molecule type" value="Genomic_DNA"/>
</dbReference>
<keyword evidence="3" id="KW-1185">Reference proteome</keyword>
<keyword evidence="2" id="KW-0808">Transferase</keyword>
<dbReference type="OrthoDB" id="9800774at2"/>
<dbReference type="InterPro" id="IPR011009">
    <property type="entry name" value="Kinase-like_dom_sf"/>
</dbReference>
<dbReference type="InterPro" id="IPR002575">
    <property type="entry name" value="Aminoglycoside_PTrfase"/>
</dbReference>
<dbReference type="AlphaFoldDB" id="A0A1I2GS75"/>
<reference evidence="3" key="1">
    <citation type="submission" date="2016-10" db="EMBL/GenBank/DDBJ databases">
        <authorList>
            <person name="Varghese N."/>
            <person name="Submissions S."/>
        </authorList>
    </citation>
    <scope>NUCLEOTIDE SEQUENCE [LARGE SCALE GENOMIC DNA]</scope>
    <source>
        <strain evidence="3">CGMCC 1.10784</strain>
    </source>
</reference>
<evidence type="ECO:0000313" key="3">
    <source>
        <dbReference type="Proteomes" id="UP000198855"/>
    </source>
</evidence>
<dbReference type="SUPFAM" id="SSF56112">
    <property type="entry name" value="Protein kinase-like (PK-like)"/>
    <property type="match status" value="1"/>
</dbReference>
<keyword evidence="2" id="KW-0418">Kinase</keyword>
<accession>A0A1I2GS75</accession>